<feature type="transmembrane region" description="Helical" evidence="9">
    <location>
        <begin position="177"/>
        <end position="194"/>
    </location>
</feature>
<protein>
    <submittedName>
        <fullName evidence="12">ABC transporter ATP-binding protein</fullName>
    </submittedName>
</protein>
<dbReference type="SUPFAM" id="SSF90123">
    <property type="entry name" value="ABC transporter transmembrane region"/>
    <property type="match status" value="1"/>
</dbReference>
<dbReference type="GO" id="GO:0005524">
    <property type="term" value="F:ATP binding"/>
    <property type="evidence" value="ECO:0007669"/>
    <property type="project" value="UniProtKB-KW"/>
</dbReference>
<keyword evidence="3" id="KW-1003">Cell membrane</keyword>
<feature type="transmembrane region" description="Helical" evidence="9">
    <location>
        <begin position="257"/>
        <end position="280"/>
    </location>
</feature>
<evidence type="ECO:0000259" key="11">
    <source>
        <dbReference type="PROSITE" id="PS50929"/>
    </source>
</evidence>
<dbReference type="PANTHER" id="PTHR43394:SF1">
    <property type="entry name" value="ATP-BINDING CASSETTE SUB-FAMILY B MEMBER 10, MITOCHONDRIAL"/>
    <property type="match status" value="1"/>
</dbReference>
<dbReference type="InterPro" id="IPR027417">
    <property type="entry name" value="P-loop_NTPase"/>
</dbReference>
<evidence type="ECO:0000256" key="1">
    <source>
        <dbReference type="ARBA" id="ARBA00004651"/>
    </source>
</evidence>
<evidence type="ECO:0000256" key="5">
    <source>
        <dbReference type="ARBA" id="ARBA00022741"/>
    </source>
</evidence>
<dbReference type="Gene3D" id="1.20.1560.10">
    <property type="entry name" value="ABC transporter type 1, transmembrane domain"/>
    <property type="match status" value="1"/>
</dbReference>
<comment type="subcellular location">
    <subcellularLocation>
        <location evidence="1">Cell membrane</location>
        <topology evidence="1">Multi-pass membrane protein</topology>
    </subcellularLocation>
</comment>
<accession>A0A4Q9DY14</accession>
<sequence>MTNLSERVEPSGAAPSKSLGWRAFVRLIMQTNPSKSWIAAALLLNLITTLTGLIVPLFMKNVVDRFSVESLNVWQILGIGAAFLAQALAAGASLYMLSRVGQQVVANLRERLWKKYLVLPVPYYDRHQTGETISRLTNDTGVIKGLITEHMAHFFTGMISIAGSLVMLIYLDWKMTLLMLIVIPLTAVVLVPLGKRMYHVSKDVQDETAGFTSVLSRVLSEIRLVKSSNAEPSEYELGRRGIANLLRLGIKEGRYQAWISPVITLVIMLMFVVIVGYGGMRVSSGALTAGALVAFLLYLFQIVMPITQLTQFFAQFQKAQGATERIVETLQEAEEAASGKNLEAANMNMPLKLERVSFGYGNDETVLSGISFTAEPGKVTAIVGPSGGGKTTLFSLIERFYIPSSGVIRLGDTPVEEYALASWRSRIGYVSQESPLVAGTIRENITYGLDRSISREELQHAVEMAYADEFIAKLPGGYETQVGERGIKLSGGQRQRIAIARALLRNPQILMLDEATSSLDSKSEIVVQQALHNLMQGRTTFIIAHRLSTVVDADQIVFIEKGRVTGIGTHHELFVSHPLYREFTAQQLRLQEQP</sequence>
<dbReference type="RefSeq" id="WP_131011996.1">
    <property type="nucleotide sequence ID" value="NZ_SIRE01000003.1"/>
</dbReference>
<keyword evidence="7 9" id="KW-1133">Transmembrane helix</keyword>
<dbReference type="EMBL" id="SIRE01000003">
    <property type="protein sequence ID" value="TBL81285.1"/>
    <property type="molecule type" value="Genomic_DNA"/>
</dbReference>
<keyword evidence="13" id="KW-1185">Reference proteome</keyword>
<dbReference type="InterPro" id="IPR039421">
    <property type="entry name" value="Type_1_exporter"/>
</dbReference>
<dbReference type="PROSITE" id="PS50893">
    <property type="entry name" value="ABC_TRANSPORTER_2"/>
    <property type="match status" value="1"/>
</dbReference>
<keyword evidence="4 9" id="KW-0812">Transmembrane</keyword>
<evidence type="ECO:0000259" key="10">
    <source>
        <dbReference type="PROSITE" id="PS50893"/>
    </source>
</evidence>
<evidence type="ECO:0000313" key="13">
    <source>
        <dbReference type="Proteomes" id="UP000293142"/>
    </source>
</evidence>
<dbReference type="PROSITE" id="PS50929">
    <property type="entry name" value="ABC_TM1F"/>
    <property type="match status" value="1"/>
</dbReference>
<dbReference type="GO" id="GO:0005886">
    <property type="term" value="C:plasma membrane"/>
    <property type="evidence" value="ECO:0007669"/>
    <property type="project" value="UniProtKB-SubCell"/>
</dbReference>
<dbReference type="InterPro" id="IPR017871">
    <property type="entry name" value="ABC_transporter-like_CS"/>
</dbReference>
<evidence type="ECO:0000256" key="7">
    <source>
        <dbReference type="ARBA" id="ARBA00022989"/>
    </source>
</evidence>
<feature type="domain" description="ABC transmembrane type-1" evidence="11">
    <location>
        <begin position="39"/>
        <end position="318"/>
    </location>
</feature>
<dbReference type="Pfam" id="PF00005">
    <property type="entry name" value="ABC_tran"/>
    <property type="match status" value="1"/>
</dbReference>
<evidence type="ECO:0000256" key="2">
    <source>
        <dbReference type="ARBA" id="ARBA00022448"/>
    </source>
</evidence>
<reference evidence="12 13" key="1">
    <citation type="submission" date="2019-02" db="EMBL/GenBank/DDBJ databases">
        <title>Paenibacillus sp. nov., isolated from surface-sterilized tissue of Thalictrum simplex L.</title>
        <authorList>
            <person name="Tuo L."/>
        </authorList>
    </citation>
    <scope>NUCLEOTIDE SEQUENCE [LARGE SCALE GENOMIC DNA]</scope>
    <source>
        <strain evidence="12 13">N2SHLJ1</strain>
    </source>
</reference>
<evidence type="ECO:0000256" key="6">
    <source>
        <dbReference type="ARBA" id="ARBA00022840"/>
    </source>
</evidence>
<dbReference type="SUPFAM" id="SSF52540">
    <property type="entry name" value="P-loop containing nucleoside triphosphate hydrolases"/>
    <property type="match status" value="1"/>
</dbReference>
<gene>
    <name evidence="12" type="ORF">EYB31_04140</name>
</gene>
<dbReference type="GO" id="GO:0015421">
    <property type="term" value="F:ABC-type oligopeptide transporter activity"/>
    <property type="evidence" value="ECO:0007669"/>
    <property type="project" value="TreeGrafter"/>
</dbReference>
<dbReference type="Gene3D" id="3.40.50.300">
    <property type="entry name" value="P-loop containing nucleotide triphosphate hydrolases"/>
    <property type="match status" value="1"/>
</dbReference>
<proteinExistence type="predicted"/>
<evidence type="ECO:0000256" key="4">
    <source>
        <dbReference type="ARBA" id="ARBA00022692"/>
    </source>
</evidence>
<evidence type="ECO:0000313" key="12">
    <source>
        <dbReference type="EMBL" id="TBL81285.1"/>
    </source>
</evidence>
<dbReference type="GO" id="GO:0016887">
    <property type="term" value="F:ATP hydrolysis activity"/>
    <property type="evidence" value="ECO:0007669"/>
    <property type="project" value="InterPro"/>
</dbReference>
<dbReference type="FunFam" id="3.40.50.300:FF:000221">
    <property type="entry name" value="Multidrug ABC transporter ATP-binding protein"/>
    <property type="match status" value="1"/>
</dbReference>
<evidence type="ECO:0000256" key="9">
    <source>
        <dbReference type="SAM" id="Phobius"/>
    </source>
</evidence>
<feature type="transmembrane region" description="Helical" evidence="9">
    <location>
        <begin position="71"/>
        <end position="97"/>
    </location>
</feature>
<evidence type="ECO:0000256" key="8">
    <source>
        <dbReference type="ARBA" id="ARBA00023136"/>
    </source>
</evidence>
<dbReference type="InterPro" id="IPR036640">
    <property type="entry name" value="ABC1_TM_sf"/>
</dbReference>
<dbReference type="Pfam" id="PF00664">
    <property type="entry name" value="ABC_membrane"/>
    <property type="match status" value="1"/>
</dbReference>
<dbReference type="InterPro" id="IPR003439">
    <property type="entry name" value="ABC_transporter-like_ATP-bd"/>
</dbReference>
<evidence type="ECO:0000256" key="3">
    <source>
        <dbReference type="ARBA" id="ARBA00022475"/>
    </source>
</evidence>
<organism evidence="12 13">
    <name type="scientific">Paenibacillus thalictri</name>
    <dbReference type="NCBI Taxonomy" id="2527873"/>
    <lineage>
        <taxon>Bacteria</taxon>
        <taxon>Bacillati</taxon>
        <taxon>Bacillota</taxon>
        <taxon>Bacilli</taxon>
        <taxon>Bacillales</taxon>
        <taxon>Paenibacillaceae</taxon>
        <taxon>Paenibacillus</taxon>
    </lineage>
</organism>
<keyword evidence="5" id="KW-0547">Nucleotide-binding</keyword>
<dbReference type="PANTHER" id="PTHR43394">
    <property type="entry name" value="ATP-DEPENDENT PERMEASE MDL1, MITOCHONDRIAL"/>
    <property type="match status" value="1"/>
</dbReference>
<feature type="transmembrane region" description="Helical" evidence="9">
    <location>
        <begin position="286"/>
        <end position="306"/>
    </location>
</feature>
<dbReference type="OrthoDB" id="9770415at2"/>
<keyword evidence="2" id="KW-0813">Transport</keyword>
<dbReference type="InterPro" id="IPR011527">
    <property type="entry name" value="ABC1_TM_dom"/>
</dbReference>
<dbReference type="PROSITE" id="PS00211">
    <property type="entry name" value="ABC_TRANSPORTER_1"/>
    <property type="match status" value="1"/>
</dbReference>
<feature type="domain" description="ABC transporter" evidence="10">
    <location>
        <begin position="351"/>
        <end position="586"/>
    </location>
</feature>
<dbReference type="SMART" id="SM00382">
    <property type="entry name" value="AAA"/>
    <property type="match status" value="1"/>
</dbReference>
<keyword evidence="6 12" id="KW-0067">ATP-binding</keyword>
<feature type="transmembrane region" description="Helical" evidence="9">
    <location>
        <begin position="152"/>
        <end position="171"/>
    </location>
</feature>
<feature type="transmembrane region" description="Helical" evidence="9">
    <location>
        <begin position="36"/>
        <end position="59"/>
    </location>
</feature>
<name>A0A4Q9DY14_9BACL</name>
<dbReference type="FunFam" id="1.20.1560.10:FF:000011">
    <property type="entry name" value="Multidrug ABC transporter ATP-binding protein"/>
    <property type="match status" value="1"/>
</dbReference>
<dbReference type="InterPro" id="IPR003593">
    <property type="entry name" value="AAA+_ATPase"/>
</dbReference>
<dbReference type="Proteomes" id="UP000293142">
    <property type="component" value="Unassembled WGS sequence"/>
</dbReference>
<keyword evidence="8 9" id="KW-0472">Membrane</keyword>
<dbReference type="AlphaFoldDB" id="A0A4Q9DY14"/>
<comment type="caution">
    <text evidence="12">The sequence shown here is derived from an EMBL/GenBank/DDBJ whole genome shotgun (WGS) entry which is preliminary data.</text>
</comment>
<dbReference type="CDD" id="cd18551">
    <property type="entry name" value="ABC_6TM_LmrA_like"/>
    <property type="match status" value="1"/>
</dbReference>